<gene>
    <name evidence="1" type="ORF">JYB87_14370</name>
</gene>
<dbReference type="RefSeq" id="WP_207354153.1">
    <property type="nucleotide sequence ID" value="NZ_CP071503.1"/>
</dbReference>
<sequence>MNKLAFSLLLGTVLVSGCGDDSVEEVVVVEKPEPAKTSIDISSVSGIELTLDNFDPKTGSVAFSLKDPDGLAIVNAQQYRIRYFGFPPQGDASANPKAWKLWHVVYSYECDAAGSCDEPIQARDTEGQYSFAPQRLYWNQNAAPGSTGRYRVAIEIFGNDQVNEVALLSPTAD</sequence>
<dbReference type="Proteomes" id="UP000662770">
    <property type="component" value="Chromosome"/>
</dbReference>
<dbReference type="PROSITE" id="PS51257">
    <property type="entry name" value="PROKAR_LIPOPROTEIN"/>
    <property type="match status" value="1"/>
</dbReference>
<protein>
    <recommendedName>
        <fullName evidence="3">Lipoprotein</fullName>
    </recommendedName>
</protein>
<evidence type="ECO:0000313" key="1">
    <source>
        <dbReference type="EMBL" id="QSX32915.1"/>
    </source>
</evidence>
<name>A0ABX7QQD2_9GAMM</name>
<evidence type="ECO:0008006" key="3">
    <source>
        <dbReference type="Google" id="ProtNLM"/>
    </source>
</evidence>
<accession>A0ABX7QQD2</accession>
<reference evidence="1 2" key="1">
    <citation type="submission" date="2021-03" db="EMBL/GenBank/DDBJ databases">
        <title>Novel species identification of genus Shewanella.</title>
        <authorList>
            <person name="Liu G."/>
            <person name="Zhang Q."/>
        </authorList>
    </citation>
    <scope>NUCLEOTIDE SEQUENCE [LARGE SCALE GENOMIC DNA]</scope>
    <source>
        <strain evidence="1 2">FJAT-51800</strain>
    </source>
</reference>
<organism evidence="1 2">
    <name type="scientific">Shewanella avicenniae</name>
    <dbReference type="NCBI Taxonomy" id="2814294"/>
    <lineage>
        <taxon>Bacteria</taxon>
        <taxon>Pseudomonadati</taxon>
        <taxon>Pseudomonadota</taxon>
        <taxon>Gammaproteobacteria</taxon>
        <taxon>Alteromonadales</taxon>
        <taxon>Shewanellaceae</taxon>
        <taxon>Shewanella</taxon>
    </lineage>
</organism>
<dbReference type="EMBL" id="CP071503">
    <property type="protein sequence ID" value="QSX32915.1"/>
    <property type="molecule type" value="Genomic_DNA"/>
</dbReference>
<evidence type="ECO:0000313" key="2">
    <source>
        <dbReference type="Proteomes" id="UP000662770"/>
    </source>
</evidence>
<proteinExistence type="predicted"/>
<keyword evidence="2" id="KW-1185">Reference proteome</keyword>